<evidence type="ECO:0000313" key="10">
    <source>
        <dbReference type="EMBL" id="TMR17960.1"/>
    </source>
</evidence>
<name>A0A5S4FFK7_9ACTN</name>
<comment type="caution">
    <text evidence="10">The sequence shown here is derived from an EMBL/GenBank/DDBJ whole genome shotgun (WGS) entry which is preliminary data.</text>
</comment>
<evidence type="ECO:0000256" key="6">
    <source>
        <dbReference type="ARBA" id="ARBA00022842"/>
    </source>
</evidence>
<dbReference type="Proteomes" id="UP000309128">
    <property type="component" value="Unassembled WGS sequence"/>
</dbReference>
<dbReference type="OrthoDB" id="9799448at2"/>
<dbReference type="CDD" id="cd18768">
    <property type="entry name" value="PIN_MtVapC4-C5-like"/>
    <property type="match status" value="1"/>
</dbReference>
<protein>
    <recommendedName>
        <fullName evidence="8">Ribonuclease VapC</fullName>
        <shortName evidence="8">RNase VapC</shortName>
        <ecNumber evidence="8">3.1.-.-</ecNumber>
    </recommendedName>
    <alternativeName>
        <fullName evidence="8">Toxin VapC</fullName>
    </alternativeName>
</protein>
<sequence length="168" mass="18717">MDLRCRNWYRTDPSRCGHHRPCGRTAGDAHRDDGRSPVVERKRALADTSIFIGLEAERFDAGRFADYEWGVSVVTLGELRLGVLQARDPDTSARRLSTYQLAERFEPIAIDEPVSDAWALLVSRLRAAGRKAPISDSWIAATAIAHNVPVVTQDADYDEMPGVEVIKL</sequence>
<dbReference type="EC" id="3.1.-.-" evidence="8"/>
<dbReference type="InterPro" id="IPR050556">
    <property type="entry name" value="Type_II_TA_system_RNase"/>
</dbReference>
<dbReference type="InterPro" id="IPR029060">
    <property type="entry name" value="PIN-like_dom_sf"/>
</dbReference>
<dbReference type="InterPro" id="IPR002716">
    <property type="entry name" value="PIN_dom"/>
</dbReference>
<proteinExistence type="inferred from homology"/>
<keyword evidence="11" id="KW-1185">Reference proteome</keyword>
<keyword evidence="4 8" id="KW-0479">Metal-binding</keyword>
<dbReference type="Pfam" id="PF01850">
    <property type="entry name" value="PIN"/>
    <property type="match status" value="1"/>
</dbReference>
<dbReference type="Gene3D" id="3.40.50.1010">
    <property type="entry name" value="5'-nuclease"/>
    <property type="match status" value="1"/>
</dbReference>
<dbReference type="SUPFAM" id="SSF88723">
    <property type="entry name" value="PIN domain-like"/>
    <property type="match status" value="1"/>
</dbReference>
<keyword evidence="6 8" id="KW-0460">Magnesium</keyword>
<keyword evidence="5 8" id="KW-0378">Hydrolase</keyword>
<comment type="similarity">
    <text evidence="7 8">Belongs to the PINc/VapC protein family.</text>
</comment>
<dbReference type="HAMAP" id="MF_00265">
    <property type="entry name" value="VapC_Nob1"/>
    <property type="match status" value="1"/>
</dbReference>
<evidence type="ECO:0000256" key="8">
    <source>
        <dbReference type="HAMAP-Rule" id="MF_00265"/>
    </source>
</evidence>
<dbReference type="GO" id="GO:0016787">
    <property type="term" value="F:hydrolase activity"/>
    <property type="evidence" value="ECO:0007669"/>
    <property type="project" value="UniProtKB-KW"/>
</dbReference>
<dbReference type="EMBL" id="VCKY01000074">
    <property type="protein sequence ID" value="TMR17960.1"/>
    <property type="molecule type" value="Genomic_DNA"/>
</dbReference>
<dbReference type="InterPro" id="IPR022907">
    <property type="entry name" value="VapC_family"/>
</dbReference>
<dbReference type="GO" id="GO:0000287">
    <property type="term" value="F:magnesium ion binding"/>
    <property type="evidence" value="ECO:0007669"/>
    <property type="project" value="UniProtKB-UniRule"/>
</dbReference>
<evidence type="ECO:0000256" key="4">
    <source>
        <dbReference type="ARBA" id="ARBA00022723"/>
    </source>
</evidence>
<dbReference type="PANTHER" id="PTHR33653">
    <property type="entry name" value="RIBONUCLEASE VAPC2"/>
    <property type="match status" value="1"/>
</dbReference>
<keyword evidence="3 8" id="KW-0540">Nuclease</keyword>
<feature type="domain" description="PIN" evidence="9">
    <location>
        <begin position="45"/>
        <end position="161"/>
    </location>
</feature>
<dbReference type="GO" id="GO:0090729">
    <property type="term" value="F:toxin activity"/>
    <property type="evidence" value="ECO:0007669"/>
    <property type="project" value="UniProtKB-KW"/>
</dbReference>
<keyword evidence="2 8" id="KW-1277">Toxin-antitoxin system</keyword>
<feature type="binding site" evidence="8">
    <location>
        <position position="136"/>
    </location>
    <ligand>
        <name>Mg(2+)</name>
        <dbReference type="ChEBI" id="CHEBI:18420"/>
    </ligand>
</feature>
<dbReference type="GO" id="GO:0004540">
    <property type="term" value="F:RNA nuclease activity"/>
    <property type="evidence" value="ECO:0007669"/>
    <property type="project" value="InterPro"/>
</dbReference>
<dbReference type="AlphaFoldDB" id="A0A5S4FFK7"/>
<organism evidence="10 11">
    <name type="scientific">Nonomuraea turkmeniaca</name>
    <dbReference type="NCBI Taxonomy" id="103838"/>
    <lineage>
        <taxon>Bacteria</taxon>
        <taxon>Bacillati</taxon>
        <taxon>Actinomycetota</taxon>
        <taxon>Actinomycetes</taxon>
        <taxon>Streptosporangiales</taxon>
        <taxon>Streptosporangiaceae</taxon>
        <taxon>Nonomuraea</taxon>
    </lineage>
</organism>
<comment type="cofactor">
    <cofactor evidence="1 8">
        <name>Mg(2+)</name>
        <dbReference type="ChEBI" id="CHEBI:18420"/>
    </cofactor>
</comment>
<evidence type="ECO:0000259" key="9">
    <source>
        <dbReference type="Pfam" id="PF01850"/>
    </source>
</evidence>
<evidence type="ECO:0000256" key="7">
    <source>
        <dbReference type="ARBA" id="ARBA00038093"/>
    </source>
</evidence>
<evidence type="ECO:0000256" key="5">
    <source>
        <dbReference type="ARBA" id="ARBA00022801"/>
    </source>
</evidence>
<comment type="function">
    <text evidence="8">Toxic component of a toxin-antitoxin (TA) system. An RNase.</text>
</comment>
<dbReference type="PANTHER" id="PTHR33653:SF1">
    <property type="entry name" value="RIBONUCLEASE VAPC2"/>
    <property type="match status" value="1"/>
</dbReference>
<evidence type="ECO:0000256" key="2">
    <source>
        <dbReference type="ARBA" id="ARBA00022649"/>
    </source>
</evidence>
<keyword evidence="8" id="KW-0800">Toxin</keyword>
<feature type="binding site" evidence="8">
    <location>
        <position position="47"/>
    </location>
    <ligand>
        <name>Mg(2+)</name>
        <dbReference type="ChEBI" id="CHEBI:18420"/>
    </ligand>
</feature>
<evidence type="ECO:0000313" key="11">
    <source>
        <dbReference type="Proteomes" id="UP000309128"/>
    </source>
</evidence>
<accession>A0A5S4FFK7</accession>
<gene>
    <name evidence="8" type="primary">vapC</name>
    <name evidence="10" type="ORF">ETD86_22410</name>
</gene>
<evidence type="ECO:0000256" key="3">
    <source>
        <dbReference type="ARBA" id="ARBA00022722"/>
    </source>
</evidence>
<reference evidence="10 11" key="1">
    <citation type="submission" date="2019-05" db="EMBL/GenBank/DDBJ databases">
        <title>Draft genome sequence of Nonomuraea turkmeniaca DSM 43926.</title>
        <authorList>
            <person name="Saricaoglu S."/>
            <person name="Isik K."/>
        </authorList>
    </citation>
    <scope>NUCLEOTIDE SEQUENCE [LARGE SCALE GENOMIC DNA]</scope>
    <source>
        <strain evidence="10 11">DSM 43926</strain>
    </source>
</reference>
<evidence type="ECO:0000256" key="1">
    <source>
        <dbReference type="ARBA" id="ARBA00001946"/>
    </source>
</evidence>